<proteinExistence type="predicted"/>
<dbReference type="PROSITE" id="PS51462">
    <property type="entry name" value="NUDIX"/>
    <property type="match status" value="1"/>
</dbReference>
<comment type="cofactor">
    <cofactor evidence="1">
        <name>Mg(2+)</name>
        <dbReference type="ChEBI" id="CHEBI:18420"/>
    </cofactor>
</comment>
<dbReference type="Gene3D" id="3.90.79.10">
    <property type="entry name" value="Nucleoside Triphosphate Pyrophosphohydrolase"/>
    <property type="match status" value="1"/>
</dbReference>
<evidence type="ECO:0000313" key="4">
    <source>
        <dbReference type="EMBL" id="GIG32758.1"/>
    </source>
</evidence>
<reference evidence="4 5" key="1">
    <citation type="submission" date="2021-01" db="EMBL/GenBank/DDBJ databases">
        <title>Whole genome shotgun sequence of Cellulomonas oligotrophica NBRC 109435.</title>
        <authorList>
            <person name="Komaki H."/>
            <person name="Tamura T."/>
        </authorList>
    </citation>
    <scope>NUCLEOTIDE SEQUENCE [LARGE SCALE GENOMIC DNA]</scope>
    <source>
        <strain evidence="4 5">NBRC 109435</strain>
    </source>
</reference>
<sequence length="194" mass="20376">MGRLPVPYGRGVPWQTVSSRVVYENPWITVREDATTTPDGRPGVYGVVELRPSVFVVALTDDDEVVLVTVDRYTTGPGSLEVPAGGTDGQDPLVAAQRELAEEAGLTAREWTAVGTTEALNGIARAVEHVFVARGLEPVGDAAATAHEQGVEGITAVRAVPFGEVLAMVRDGRVRDGETVAALALAALHLGRLA</sequence>
<keyword evidence="5" id="KW-1185">Reference proteome</keyword>
<dbReference type="EMBL" id="BONN01000004">
    <property type="protein sequence ID" value="GIG32758.1"/>
    <property type="molecule type" value="Genomic_DNA"/>
</dbReference>
<keyword evidence="2" id="KW-0378">Hydrolase</keyword>
<protein>
    <recommendedName>
        <fullName evidence="3">Nudix hydrolase domain-containing protein</fullName>
    </recommendedName>
</protein>
<accession>A0ABQ4DAK6</accession>
<dbReference type="SUPFAM" id="SSF55811">
    <property type="entry name" value="Nudix"/>
    <property type="match status" value="1"/>
</dbReference>
<evidence type="ECO:0000256" key="2">
    <source>
        <dbReference type="ARBA" id="ARBA00022801"/>
    </source>
</evidence>
<organism evidence="4 5">
    <name type="scientific">Cellulomonas oligotrophica</name>
    <dbReference type="NCBI Taxonomy" id="931536"/>
    <lineage>
        <taxon>Bacteria</taxon>
        <taxon>Bacillati</taxon>
        <taxon>Actinomycetota</taxon>
        <taxon>Actinomycetes</taxon>
        <taxon>Micrococcales</taxon>
        <taxon>Cellulomonadaceae</taxon>
        <taxon>Cellulomonas</taxon>
    </lineage>
</organism>
<dbReference type="PANTHER" id="PTHR11839">
    <property type="entry name" value="UDP/ADP-SUGAR PYROPHOSPHATASE"/>
    <property type="match status" value="1"/>
</dbReference>
<dbReference type="PANTHER" id="PTHR11839:SF18">
    <property type="entry name" value="NUDIX HYDROLASE DOMAIN-CONTAINING PROTEIN"/>
    <property type="match status" value="1"/>
</dbReference>
<dbReference type="InterPro" id="IPR000086">
    <property type="entry name" value="NUDIX_hydrolase_dom"/>
</dbReference>
<evidence type="ECO:0000259" key="3">
    <source>
        <dbReference type="PROSITE" id="PS51462"/>
    </source>
</evidence>
<evidence type="ECO:0000256" key="1">
    <source>
        <dbReference type="ARBA" id="ARBA00001946"/>
    </source>
</evidence>
<feature type="domain" description="Nudix hydrolase" evidence="3">
    <location>
        <begin position="49"/>
        <end position="182"/>
    </location>
</feature>
<name>A0ABQ4DAK6_9CELL</name>
<dbReference type="Pfam" id="PF00293">
    <property type="entry name" value="NUDIX"/>
    <property type="match status" value="1"/>
</dbReference>
<evidence type="ECO:0000313" key="5">
    <source>
        <dbReference type="Proteomes" id="UP000618382"/>
    </source>
</evidence>
<dbReference type="Proteomes" id="UP000618382">
    <property type="component" value="Unassembled WGS sequence"/>
</dbReference>
<dbReference type="InterPro" id="IPR015797">
    <property type="entry name" value="NUDIX_hydrolase-like_dom_sf"/>
</dbReference>
<gene>
    <name evidence="4" type="ORF">Col01nite_19170</name>
</gene>
<comment type="caution">
    <text evidence="4">The sequence shown here is derived from an EMBL/GenBank/DDBJ whole genome shotgun (WGS) entry which is preliminary data.</text>
</comment>